<feature type="compositionally biased region" description="Low complexity" evidence="1">
    <location>
        <begin position="894"/>
        <end position="912"/>
    </location>
</feature>
<feature type="compositionally biased region" description="Basic residues" evidence="1">
    <location>
        <begin position="782"/>
        <end position="791"/>
    </location>
</feature>
<feature type="compositionally biased region" description="Basic and acidic residues" evidence="1">
    <location>
        <begin position="464"/>
        <end position="482"/>
    </location>
</feature>
<accession>A0A9Q9RRV4</accession>
<proteinExistence type="predicted"/>
<feature type="compositionally biased region" description="Polar residues" evidence="1">
    <location>
        <begin position="1179"/>
        <end position="1196"/>
    </location>
</feature>
<protein>
    <submittedName>
        <fullName evidence="2">Uncharacterized protein</fullName>
    </submittedName>
</protein>
<dbReference type="Proteomes" id="UP000760494">
    <property type="component" value="Unassembled WGS sequence"/>
</dbReference>
<feature type="compositionally biased region" description="Polar residues" evidence="1">
    <location>
        <begin position="813"/>
        <end position="833"/>
    </location>
</feature>
<evidence type="ECO:0000313" key="2">
    <source>
        <dbReference type="EMBL" id="VTT69188.1"/>
    </source>
</evidence>
<feature type="region of interest" description="Disordered" evidence="1">
    <location>
        <begin position="332"/>
        <end position="353"/>
    </location>
</feature>
<feature type="compositionally biased region" description="Polar residues" evidence="1">
    <location>
        <begin position="667"/>
        <end position="682"/>
    </location>
</feature>
<feature type="compositionally biased region" description="Polar residues" evidence="1">
    <location>
        <begin position="689"/>
        <end position="710"/>
    </location>
</feature>
<organism evidence="2 3">
    <name type="scientific">Fusarium fujikuroi</name>
    <name type="common">Bakanae and foot rot disease fungus</name>
    <name type="synonym">Gibberella fujikuroi</name>
    <dbReference type="NCBI Taxonomy" id="5127"/>
    <lineage>
        <taxon>Eukaryota</taxon>
        <taxon>Fungi</taxon>
        <taxon>Dikarya</taxon>
        <taxon>Ascomycota</taxon>
        <taxon>Pezizomycotina</taxon>
        <taxon>Sordariomycetes</taxon>
        <taxon>Hypocreomycetidae</taxon>
        <taxon>Hypocreales</taxon>
        <taxon>Nectriaceae</taxon>
        <taxon>Fusarium</taxon>
        <taxon>Fusarium fujikuroi species complex</taxon>
    </lineage>
</organism>
<feature type="compositionally biased region" description="Polar residues" evidence="1">
    <location>
        <begin position="218"/>
        <end position="233"/>
    </location>
</feature>
<feature type="region of interest" description="Disordered" evidence="1">
    <location>
        <begin position="618"/>
        <end position="920"/>
    </location>
</feature>
<name>A0A9Q9RRV4_FUSFU</name>
<feature type="compositionally biased region" description="Low complexity" evidence="1">
    <location>
        <begin position="738"/>
        <end position="751"/>
    </location>
</feature>
<feature type="compositionally biased region" description="Low complexity" evidence="1">
    <location>
        <begin position="838"/>
        <end position="852"/>
    </location>
</feature>
<dbReference type="EMBL" id="CABFJX010000246">
    <property type="protein sequence ID" value="VTT69188.1"/>
    <property type="molecule type" value="Genomic_DNA"/>
</dbReference>
<feature type="region of interest" description="Disordered" evidence="1">
    <location>
        <begin position="148"/>
        <end position="233"/>
    </location>
</feature>
<feature type="region of interest" description="Disordered" evidence="1">
    <location>
        <begin position="1151"/>
        <end position="1300"/>
    </location>
</feature>
<feature type="compositionally biased region" description="Polar residues" evidence="1">
    <location>
        <begin position="148"/>
        <end position="191"/>
    </location>
</feature>
<feature type="region of interest" description="Disordered" evidence="1">
    <location>
        <begin position="28"/>
        <end position="53"/>
    </location>
</feature>
<reference evidence="2" key="1">
    <citation type="submission" date="2019-05" db="EMBL/GenBank/DDBJ databases">
        <authorList>
            <person name="Piombo E."/>
        </authorList>
    </citation>
    <scope>NUCLEOTIDE SEQUENCE</scope>
    <source>
        <strain evidence="2">C2S</strain>
    </source>
</reference>
<comment type="caution">
    <text evidence="2">The sequence shown here is derived from an EMBL/GenBank/DDBJ whole genome shotgun (WGS) entry which is preliminary data.</text>
</comment>
<feature type="region of interest" description="Disordered" evidence="1">
    <location>
        <begin position="464"/>
        <end position="499"/>
    </location>
</feature>
<feature type="region of interest" description="Disordered" evidence="1">
    <location>
        <begin position="89"/>
        <end position="118"/>
    </location>
</feature>
<sequence>MSSSQKKKSSREDSTSFETLCFSNTNASLSQNSHHVSQDSNSWMDDHPSPACTSETRVEKLKNTHSKAAVMKPSFESLKRCVRDPSFDIKDAGTGHHDNRLTKDPPGQFREPSLRRGYGMSYETPKAFKYVPAKVASKAVNHVPQTMESLAETEGQSSSSAPRGPLPNSQLSLLNKSNDGSNIYDLSQSQGRRGDLQPAGYRPIAMRPPGASERMATNERQGQSSSEKQTSKTVIDLGRYQKAGQEALLRACLEHKDLDKEMLRDEWKVVKGCVEKWCEPRKSQLVKDGTGASDSEIDTLIDQWNNVYATKFCSENKKLLEAAGWRKGAEECSTNSSAATPHNSRVSQGSAPQNEPLVKELDFEGVIWPTIKDELMKFAESKILSWVEDKLQERVQALDSLTRPPLLKANSSPESYQIYVRYLKNRIKAAGKNSTAIRDTEAVMSMALDLLPGLEERLRDQLEHVVDKKEDRPGAGIKYDHDEANDESENSHKNSEEADHDIDHKVQEAQEDNHDGDELEARLEHNSEEDEDGDEDVDDFDDFEEFYADESEDDTYEDPDEPGRQYRGSVIDSIEPRTPIVTPRVMRQLRSYEQRYWDTIVVAKVETEVAAAVLRSVDKEEHEVASRKRKAPDSAEPALAIRSKSMEQRLAAVGTPTPTGRKRQKFSEASYSPASTTCSSELPSLEEIFSSSIGRASSATTQPPTNSSSPAVRVNKKKRGGKDRSRAQSRVSLELRDPTTGTATATAPSPGGMIGASPELGTRGASKDFVFEKTSPPATMNSRRHSTHRSPKGKDPARSNIIDLSESPVKKMPSSSASNETNVGNKATCTGANMTPLGTGSEASSSKAGAAARTRNPFTPSSLSTGPRPNRGHSQPHLPVFSSNDFPQAEVRSRPNNNGNSSNQSNSTTPQTPQDPPKRFNISEKCKVLETCLSMKDEYLSLPPASHHDQEPFWTKVLNDKLSRELVSKFKGWKQVKESIEQWCYARRTLLREGNLPPISPSQPELDTLVDKWNTVFVTRFCQVHRGYFENGLWAMIENRVSWMVSEHVDKSITSMLQTRRAEQESSVRPRLLSNNSSLTEYENAVKSVQDGFTENQRSHTQALESEAVLSMVSELRPVLDDALSQHLNSARQTRREPSSGHHTGHAILAEPAAMRNGPRGHSVSASSMSQHPMPRTVPSPTTNGNKRPLSDSSELPRTETAPRITPIYDDSNRPNIQQKRPRLDRGSPSDVPSRDESSNRHSPLRRPPVPRTPGRPSSPSTQERQKRPSSNLRRDLQYPDRWDGDGEPRRRCPPRGFREDTVEFDEMSTRRQNQLIRTQNRTLLEKIEELGPRRRS</sequence>
<feature type="compositionally biased region" description="Basic and acidic residues" evidence="1">
    <location>
        <begin position="1222"/>
        <end position="1240"/>
    </location>
</feature>
<gene>
    <name evidence="2" type="ORF">C2S_7377</name>
</gene>
<evidence type="ECO:0000313" key="3">
    <source>
        <dbReference type="Proteomes" id="UP000760494"/>
    </source>
</evidence>
<feature type="compositionally biased region" description="Basic and acidic residues" evidence="1">
    <location>
        <begin position="89"/>
        <end position="103"/>
    </location>
</feature>
<feature type="compositionally biased region" description="Polar residues" evidence="1">
    <location>
        <begin position="28"/>
        <end position="43"/>
    </location>
</feature>
<evidence type="ECO:0000256" key="1">
    <source>
        <dbReference type="SAM" id="MobiDB-lite"/>
    </source>
</evidence>
<feature type="compositionally biased region" description="Basic and acidic residues" evidence="1">
    <location>
        <begin position="1273"/>
        <end position="1300"/>
    </location>
</feature>
<feature type="compositionally biased region" description="Acidic residues" evidence="1">
    <location>
        <begin position="527"/>
        <end position="560"/>
    </location>
</feature>
<feature type="compositionally biased region" description="Polar residues" evidence="1">
    <location>
        <begin position="856"/>
        <end position="867"/>
    </location>
</feature>
<feature type="region of interest" description="Disordered" evidence="1">
    <location>
        <begin position="524"/>
        <end position="572"/>
    </location>
</feature>
<feature type="compositionally biased region" description="Basic and acidic residues" evidence="1">
    <location>
        <begin position="489"/>
        <end position="499"/>
    </location>
</feature>